<dbReference type="PANTHER" id="PTHR16305">
    <property type="entry name" value="TESTICULAR SOLUBLE ADENYLYL CYCLASE"/>
    <property type="match status" value="1"/>
</dbReference>
<evidence type="ECO:0000259" key="4">
    <source>
        <dbReference type="SMART" id="SM01043"/>
    </source>
</evidence>
<accession>A0ABY5R3E5</accession>
<dbReference type="InterPro" id="IPR005158">
    <property type="entry name" value="BTAD"/>
</dbReference>
<evidence type="ECO:0000256" key="1">
    <source>
        <dbReference type="ARBA" id="ARBA00022741"/>
    </source>
</evidence>
<dbReference type="Proteomes" id="UP001058098">
    <property type="component" value="Chromosome"/>
</dbReference>
<dbReference type="Gene3D" id="1.10.10.10">
    <property type="entry name" value="Winged helix-like DNA-binding domain superfamily/Winged helix DNA-binding domain"/>
    <property type="match status" value="1"/>
</dbReference>
<dbReference type="InterPro" id="IPR041664">
    <property type="entry name" value="AAA_16"/>
</dbReference>
<dbReference type="InterPro" id="IPR027417">
    <property type="entry name" value="P-loop_NTPase"/>
</dbReference>
<dbReference type="SMART" id="SM01043">
    <property type="entry name" value="BTAD"/>
    <property type="match status" value="1"/>
</dbReference>
<sequence length="1028" mass="110569">MQRPIPLRVRLLGELQLVGADGKALALPASRKTRALLGYLIATGQVHRRERLCDLFWDGPDDPRAELRWSLSKIRALLGDGSRARLVADRERVGIELGDALVDHAVVRSLAASSVAAATTEVLTETVALFGGEFLDGLDLPLCYRYQEWCIAEREAMSQLRFRVLAALIARLEDVPTDALPYAYAFVAADPLSEAGHAAVVRMLGKMGRTNDALAHYERAHRIFEAELGAPPGEELKAARQALRPSPIAGARAAPSGAARGTLDDAPRPAGSGPMVGRDAERTTIDRLVGMAADTSPDVILVTGEPGIGKSHMLGYFSERMAAAGGRAFSARAFEAETARSYGIWIDLLRSVQRERPRHGLPSLLGPLLPELGGGEGGVGDRTQLFDAIVDVLHGLAADEPLGIALDDVQWIDDASASLLHYVARRTEAATGLVIACAARSGEVEDNIAVSRVLRSLARDGRLTEIELDTLSAEHTAELVRRLDPALDAAQIIAASDGNPLFALELARAHLRGDPGPGRTVKALIEGQLAGLTDQVRETLVWAAAHGRTFTPEDLARLAPFDAAGLLMALGELERRGLVRPAGGDAYDFTHDLVRQVTYRSLSHPRRKLLHRHIARALRPAAERRGGDAAADLVHHAVLAEDDEMAARACIVAGERALRLFANAEAAGLAERGLRHVARLPEAPEKLVSRIALLKIRVLAATGPGLRSLPPIEEAIADATTAAEEQGLQAAAATGHYLLSILHQQAGQIEQAEASTLRAAEIGRNADRKIQAHQLANTARCLLELETEIARARELIAEAGDIAQSLGTELCELHWASGLLERWDGRQGQAAVYLARSLALARRSEDRWREYKCLTWLATLHFEMARYADMHARCEELRSVAARIGEETPFVDALQALTAIMTADDAADEALESALARLRAADDKSYLAYALNSAASFYCRAGRMEQVRLHASEALTAASKIRRHCEIAIAKALLSAAANSSSAPEIDDDCRAPIELEDFSARARAVLRHPAGPARSVPTAAPTPGLQT</sequence>
<gene>
    <name evidence="5" type="ORF">IHQ72_13590</name>
</gene>
<dbReference type="Pfam" id="PF03704">
    <property type="entry name" value="BTAD"/>
    <property type="match status" value="1"/>
</dbReference>
<dbReference type="Gene3D" id="1.25.40.10">
    <property type="entry name" value="Tetratricopeptide repeat domain"/>
    <property type="match status" value="2"/>
</dbReference>
<evidence type="ECO:0000256" key="2">
    <source>
        <dbReference type="ARBA" id="ARBA00022840"/>
    </source>
</evidence>
<dbReference type="InterPro" id="IPR011990">
    <property type="entry name" value="TPR-like_helical_dom_sf"/>
</dbReference>
<dbReference type="RefSeq" id="WP_258122910.1">
    <property type="nucleotide sequence ID" value="NZ_CP062229.1"/>
</dbReference>
<name>A0ABY5R3E5_9HYPH</name>
<feature type="compositionally biased region" description="Low complexity" evidence="3">
    <location>
        <begin position="249"/>
        <end position="261"/>
    </location>
</feature>
<organism evidence="5 6">
    <name type="scientific">Mesorhizobium onobrychidis</name>
    <dbReference type="NCBI Taxonomy" id="2775404"/>
    <lineage>
        <taxon>Bacteria</taxon>
        <taxon>Pseudomonadati</taxon>
        <taxon>Pseudomonadota</taxon>
        <taxon>Alphaproteobacteria</taxon>
        <taxon>Hyphomicrobiales</taxon>
        <taxon>Phyllobacteriaceae</taxon>
        <taxon>Mesorhizobium</taxon>
    </lineage>
</organism>
<keyword evidence="2" id="KW-0067">ATP-binding</keyword>
<proteinExistence type="predicted"/>
<dbReference type="Gene3D" id="3.40.50.300">
    <property type="entry name" value="P-loop containing nucleotide triphosphate hydrolases"/>
    <property type="match status" value="1"/>
</dbReference>
<dbReference type="SUPFAM" id="SSF52540">
    <property type="entry name" value="P-loop containing nucleoside triphosphate hydrolases"/>
    <property type="match status" value="1"/>
</dbReference>
<feature type="region of interest" description="Disordered" evidence="3">
    <location>
        <begin position="249"/>
        <end position="279"/>
    </location>
</feature>
<reference evidence="5" key="1">
    <citation type="submission" date="2020-09" db="EMBL/GenBank/DDBJ databases">
        <title>Rhizobia associated with sainfoin plants.</title>
        <authorList>
            <person name="Asharfi S."/>
            <person name="Kuzmanovic N."/>
            <person name="Bunk B."/>
            <person name="Sproeer C."/>
            <person name="Becker M."/>
            <person name="Thuenen T."/>
        </authorList>
    </citation>
    <scope>NUCLEOTIDE SEQUENCE</scope>
    <source>
        <strain evidence="5">OM4</strain>
    </source>
</reference>
<feature type="domain" description="Bacterial transcriptional activator" evidence="4">
    <location>
        <begin position="102"/>
        <end position="244"/>
    </location>
</feature>
<dbReference type="InterPro" id="IPR036388">
    <property type="entry name" value="WH-like_DNA-bd_sf"/>
</dbReference>
<keyword evidence="1" id="KW-0547">Nucleotide-binding</keyword>
<dbReference type="PANTHER" id="PTHR16305:SF28">
    <property type="entry name" value="GUANYLATE CYCLASE DOMAIN-CONTAINING PROTEIN"/>
    <property type="match status" value="1"/>
</dbReference>
<evidence type="ECO:0000256" key="3">
    <source>
        <dbReference type="SAM" id="MobiDB-lite"/>
    </source>
</evidence>
<dbReference type="EMBL" id="CP062229">
    <property type="protein sequence ID" value="UVC18020.1"/>
    <property type="molecule type" value="Genomic_DNA"/>
</dbReference>
<dbReference type="Pfam" id="PF13191">
    <property type="entry name" value="AAA_16"/>
    <property type="match status" value="1"/>
</dbReference>
<evidence type="ECO:0000313" key="5">
    <source>
        <dbReference type="EMBL" id="UVC18020.1"/>
    </source>
</evidence>
<dbReference type="SUPFAM" id="SSF48452">
    <property type="entry name" value="TPR-like"/>
    <property type="match status" value="2"/>
</dbReference>
<protein>
    <submittedName>
        <fullName evidence="5">AAA family ATPase</fullName>
    </submittedName>
</protein>
<evidence type="ECO:0000313" key="6">
    <source>
        <dbReference type="Proteomes" id="UP001058098"/>
    </source>
</evidence>
<keyword evidence="6" id="KW-1185">Reference proteome</keyword>